<evidence type="ECO:0000259" key="1">
    <source>
        <dbReference type="Pfam" id="PF11638"/>
    </source>
</evidence>
<dbReference type="Pfam" id="PF11638">
    <property type="entry name" value="DnaA_N"/>
    <property type="match status" value="1"/>
</dbReference>
<protein>
    <recommendedName>
        <fullName evidence="1">DnaA N-terminal domain-containing protein</fullName>
    </recommendedName>
</protein>
<accession>A0AAW5B3U1</accession>
<dbReference type="InterPro" id="IPR038454">
    <property type="entry name" value="DnaA_N_sf"/>
</dbReference>
<dbReference type="AlphaFoldDB" id="A0AAW5B3U1"/>
<dbReference type="InterPro" id="IPR024633">
    <property type="entry name" value="DnaA_N_dom"/>
</dbReference>
<gene>
    <name evidence="2" type="ORF">K3T81_04295</name>
</gene>
<dbReference type="EMBL" id="JAIFZM010000003">
    <property type="protein sequence ID" value="MCG3418365.1"/>
    <property type="molecule type" value="Genomic_DNA"/>
</dbReference>
<evidence type="ECO:0000313" key="2">
    <source>
        <dbReference type="EMBL" id="MCG3418365.1"/>
    </source>
</evidence>
<dbReference type="Proteomes" id="UP001199631">
    <property type="component" value="Unassembled WGS sequence"/>
</dbReference>
<reference evidence="2 3" key="1">
    <citation type="journal article" date="2022" name="Evol. Bioinform. Online">
        <title>Draft Genome Sequence of Oceanobacillus jordanicus Strain GSFE11, a Halotolerant Plant Growth-Promoting Bacterial Endophyte Isolated From the Jordan Valley.</title>
        <authorList>
            <person name="Alhindi T."/>
            <person name="Albdaiwi R."/>
        </authorList>
    </citation>
    <scope>NUCLEOTIDE SEQUENCE [LARGE SCALE GENOMIC DNA]</scope>
    <source>
        <strain evidence="2 3">GSFE11</strain>
    </source>
</reference>
<dbReference type="Gene3D" id="3.30.300.180">
    <property type="match status" value="1"/>
</dbReference>
<evidence type="ECO:0000313" key="3">
    <source>
        <dbReference type="Proteomes" id="UP001199631"/>
    </source>
</evidence>
<feature type="domain" description="DnaA N-terminal" evidence="1">
    <location>
        <begin position="79"/>
        <end position="136"/>
    </location>
</feature>
<sequence length="156" mass="18043">MKFKYFNDTNRLVKIHATTFSHTTADNKPINPLEERTFILPEGTYPWVKMWDYGEAGLTILVSPTSDNTEENKMEDAHRWGKILELISSNISSDSFEVWFAHTKASFSEKTLTIYCVNIFQRDWIKSQYLNLIATTLIEVIGQDLEIIVTTESEDL</sequence>
<organism evidence="2 3">
    <name type="scientific">Oceanobacillus jordanicus</name>
    <dbReference type="NCBI Taxonomy" id="2867266"/>
    <lineage>
        <taxon>Bacteria</taxon>
        <taxon>Bacillati</taxon>
        <taxon>Bacillota</taxon>
        <taxon>Bacilli</taxon>
        <taxon>Bacillales</taxon>
        <taxon>Bacillaceae</taxon>
        <taxon>Oceanobacillus</taxon>
    </lineage>
</organism>
<comment type="caution">
    <text evidence="2">The sequence shown here is derived from an EMBL/GenBank/DDBJ whole genome shotgun (WGS) entry which is preliminary data.</text>
</comment>
<proteinExistence type="predicted"/>
<dbReference type="RefSeq" id="WP_238018507.1">
    <property type="nucleotide sequence ID" value="NZ_JAIFZM010000003.1"/>
</dbReference>
<keyword evidence="3" id="KW-1185">Reference proteome</keyword>
<name>A0AAW5B3U1_9BACI</name>